<dbReference type="Gene3D" id="3.40.50.300">
    <property type="entry name" value="P-loop containing nucleotide triphosphate hydrolases"/>
    <property type="match status" value="2"/>
</dbReference>
<dbReference type="GO" id="GO:0004386">
    <property type="term" value="F:helicase activity"/>
    <property type="evidence" value="ECO:0007669"/>
    <property type="project" value="InterPro"/>
</dbReference>
<dbReference type="Proteomes" id="UP000492821">
    <property type="component" value="Unassembled WGS sequence"/>
</dbReference>
<feature type="compositionally biased region" description="Basic and acidic residues" evidence="1">
    <location>
        <begin position="26"/>
        <end position="38"/>
    </location>
</feature>
<dbReference type="SUPFAM" id="SSF52540">
    <property type="entry name" value="P-loop containing nucleoside triphosphate hydrolases"/>
    <property type="match status" value="1"/>
</dbReference>
<name>A0A7E4ZZ28_PANRE</name>
<dbReference type="InterPro" id="IPR047187">
    <property type="entry name" value="SF1_C_Upf1"/>
</dbReference>
<dbReference type="SMART" id="SM00382">
    <property type="entry name" value="AAA"/>
    <property type="match status" value="1"/>
</dbReference>
<dbReference type="GO" id="GO:0035194">
    <property type="term" value="P:regulatory ncRNA-mediated post-transcriptional gene silencing"/>
    <property type="evidence" value="ECO:0007669"/>
    <property type="project" value="TreeGrafter"/>
</dbReference>
<dbReference type="PANTHER" id="PTHR10887">
    <property type="entry name" value="DNA2/NAM7 HELICASE FAMILY"/>
    <property type="match status" value="1"/>
</dbReference>
<reference evidence="3" key="1">
    <citation type="journal article" date="2013" name="Genetics">
        <title>The draft genome and transcriptome of Panagrellus redivivus are shaped by the harsh demands of a free-living lifestyle.</title>
        <authorList>
            <person name="Srinivasan J."/>
            <person name="Dillman A.R."/>
            <person name="Macchietto M.G."/>
            <person name="Heikkinen L."/>
            <person name="Lakso M."/>
            <person name="Fracchia K.M."/>
            <person name="Antoshechkin I."/>
            <person name="Mortazavi A."/>
            <person name="Wong G."/>
            <person name="Sternberg P.W."/>
        </authorList>
    </citation>
    <scope>NUCLEOTIDE SEQUENCE [LARGE SCALE GENOMIC DNA]</scope>
    <source>
        <strain evidence="3">MT8872</strain>
    </source>
</reference>
<dbReference type="InterPro" id="IPR041679">
    <property type="entry name" value="DNA2/NAM7-like_C"/>
</dbReference>
<dbReference type="Pfam" id="PF13087">
    <property type="entry name" value="AAA_12"/>
    <property type="match status" value="1"/>
</dbReference>
<feature type="compositionally biased region" description="Basic residues" evidence="1">
    <location>
        <begin position="1"/>
        <end position="12"/>
    </location>
</feature>
<dbReference type="Pfam" id="PF13086">
    <property type="entry name" value="AAA_11"/>
    <property type="match status" value="2"/>
</dbReference>
<sequence>MVHSTHFQRHTRLSTVNGRVSKRPRGPREQRRSAKKSEVTRALIAEKHAILLEELKLAPTTIGAAAAKFAAFVEVEKLADQLDTPLVDRLIASEVRFADSYRVIATKKQEPGQKGKPVVTAIVSLTVGADANWQLVKEREGIILAKGPEEEREEEEQPPIKNYACLDAPMEDAPKKEKSSLGRRIYGCITQRNGCFIQVRLTCKANILDSFKELPLQLYVDINTTAQENQLEAIARVAEKQFIQKKLGFEVASLPKAASAPSRSRSPSIVCLDDEMDGKQSSFASSSSSSIICLDDLPEQPPKPSTFMADLNDEQKRAIEEIKREDTNNVFMLFGPPGTGKTHTLVKAVAELVRLGDRVLICTPSNKAADHIACGLLNEGLGKGTDDALYRHVSRTLDASLVPAQLRSHAGIESNGDELRFATDEIDLDDYAIVISTLGSTPSLRKLYTESDEKFDYIIVDEAGQAAEMEVWMPMAFFACRRTRLIVAGDPMQLGPVASVHLLDDPAYGYKTSILSRLYQNEAFRSDSQNMVQLTKNYRSHEAIVNVVSQVFYNDTLEFTRPAGHDSLDDWHRLPQSQFPVFFENVYGRVQTDRNGSSSNEAEANAVVFYIESLLRSRRVKAHEIGVVSPYTAQTQLIRHLLGPSSEVTVDTVEKFQGSERRVIIMTAVRNGTALGFMEDRQRLNTALSRAQQLLIVIGHGRSLEALPDWFKFIDYCKANNAYVDASDIADSRMY</sequence>
<dbReference type="InterPro" id="IPR041677">
    <property type="entry name" value="DNA2/NAM7_AAA_11"/>
</dbReference>
<dbReference type="AlphaFoldDB" id="A0A7E4ZZ28"/>
<dbReference type="InterPro" id="IPR045055">
    <property type="entry name" value="DNA2/NAM7-like"/>
</dbReference>
<dbReference type="InterPro" id="IPR027417">
    <property type="entry name" value="P-loop_NTPase"/>
</dbReference>
<feature type="domain" description="AAA+ ATPase" evidence="2">
    <location>
        <begin position="327"/>
        <end position="513"/>
    </location>
</feature>
<reference evidence="4" key="2">
    <citation type="submission" date="2020-10" db="UniProtKB">
        <authorList>
            <consortium name="WormBaseParasite"/>
        </authorList>
    </citation>
    <scope>IDENTIFICATION</scope>
</reference>
<dbReference type="GO" id="GO:0005829">
    <property type="term" value="C:cytosol"/>
    <property type="evidence" value="ECO:0007669"/>
    <property type="project" value="TreeGrafter"/>
</dbReference>
<dbReference type="WBParaSite" id="Pan_g4048.t1">
    <property type="protein sequence ID" value="Pan_g4048.t1"/>
    <property type="gene ID" value="Pan_g4048"/>
</dbReference>
<keyword evidence="3" id="KW-1185">Reference proteome</keyword>
<dbReference type="GO" id="GO:0043186">
    <property type="term" value="C:P granule"/>
    <property type="evidence" value="ECO:0007669"/>
    <property type="project" value="TreeGrafter"/>
</dbReference>
<protein>
    <submittedName>
        <fullName evidence="4">RNA helicase</fullName>
    </submittedName>
</protein>
<feature type="region of interest" description="Disordered" evidence="1">
    <location>
        <begin position="1"/>
        <end position="38"/>
    </location>
</feature>
<evidence type="ECO:0000313" key="4">
    <source>
        <dbReference type="WBParaSite" id="Pan_g4048.t1"/>
    </source>
</evidence>
<evidence type="ECO:0000256" key="1">
    <source>
        <dbReference type="SAM" id="MobiDB-lite"/>
    </source>
</evidence>
<dbReference type="PANTHER" id="PTHR10887:SF322">
    <property type="entry name" value="HELICASE MOV-10"/>
    <property type="match status" value="1"/>
</dbReference>
<accession>A0A7E4ZZ28</accession>
<dbReference type="InterPro" id="IPR003593">
    <property type="entry name" value="AAA+_ATPase"/>
</dbReference>
<proteinExistence type="predicted"/>
<evidence type="ECO:0000313" key="3">
    <source>
        <dbReference type="Proteomes" id="UP000492821"/>
    </source>
</evidence>
<organism evidence="3 4">
    <name type="scientific">Panagrellus redivivus</name>
    <name type="common">Microworm</name>
    <dbReference type="NCBI Taxonomy" id="6233"/>
    <lineage>
        <taxon>Eukaryota</taxon>
        <taxon>Metazoa</taxon>
        <taxon>Ecdysozoa</taxon>
        <taxon>Nematoda</taxon>
        <taxon>Chromadorea</taxon>
        <taxon>Rhabditida</taxon>
        <taxon>Tylenchina</taxon>
        <taxon>Panagrolaimomorpha</taxon>
        <taxon>Panagrolaimoidea</taxon>
        <taxon>Panagrolaimidae</taxon>
        <taxon>Panagrellus</taxon>
    </lineage>
</organism>
<dbReference type="CDD" id="cd18808">
    <property type="entry name" value="SF1_C_Upf1"/>
    <property type="match status" value="1"/>
</dbReference>
<evidence type="ECO:0000259" key="2">
    <source>
        <dbReference type="SMART" id="SM00382"/>
    </source>
</evidence>